<dbReference type="PROSITE" id="PS01153">
    <property type="entry name" value="NOL1_NOP2_SUN"/>
    <property type="match status" value="1"/>
</dbReference>
<dbReference type="GO" id="GO:0001510">
    <property type="term" value="P:RNA methylation"/>
    <property type="evidence" value="ECO:0007669"/>
    <property type="project" value="InterPro"/>
</dbReference>
<dbReference type="Proteomes" id="UP000248975">
    <property type="component" value="Unassembled WGS sequence"/>
</dbReference>
<dbReference type="Gene3D" id="3.40.50.150">
    <property type="entry name" value="Vaccinia Virus protein VP39"/>
    <property type="match status" value="1"/>
</dbReference>
<evidence type="ECO:0000256" key="3">
    <source>
        <dbReference type="ARBA" id="ARBA00022679"/>
    </source>
</evidence>
<name>A0A2W5SA63_CERSP</name>
<sequence>MAAEGVAARVAAVAILDAILGERMILAEVLAFPNGPLHGLSPSDRGRAQRLALTTLRHMEQADRVLAPHLRRAPPRTVANVLRLGVVELAVEGAAAHGVVNACVDIVRRGRKTGHMAGLVNAVLRKLSAETDLFAAMPPQRMPMWLRQPLVHAWGRPAVTAMEAVQAQIPPLDLTLKPGASPIEGAIPLPTGSWRLNGAGQVSALPGYASGDWWVQDAAAALPARLLDAQPGERVLDLCAAPGGKTLQLAAAGADVTALDISPQRLKRLIENLTRCGLKAQVVTADALEWQPAELFDAVLLDAPCSATGTVRRHPDLPFAKDGSEISNLIDLQSRLIDRALGFLKPGGRLVFCTCSLLPDEGEVQLASALSRHPGLKLEEPALAGVPEDWRAVGGGLRTRPDYWPERGGIDGFFMARLRRS</sequence>
<dbReference type="InterPro" id="IPR029063">
    <property type="entry name" value="SAM-dependent_MTases_sf"/>
</dbReference>
<dbReference type="InterPro" id="IPR001678">
    <property type="entry name" value="MeTrfase_RsmB-F_NOP2_dom"/>
</dbReference>
<dbReference type="GO" id="GO:0008173">
    <property type="term" value="F:RNA methyltransferase activity"/>
    <property type="evidence" value="ECO:0007669"/>
    <property type="project" value="InterPro"/>
</dbReference>
<keyword evidence="5 6" id="KW-0694">RNA-binding</keyword>
<evidence type="ECO:0000256" key="4">
    <source>
        <dbReference type="ARBA" id="ARBA00022691"/>
    </source>
</evidence>
<evidence type="ECO:0000313" key="8">
    <source>
        <dbReference type="EMBL" id="PZQ97792.1"/>
    </source>
</evidence>
<dbReference type="SUPFAM" id="SSF53335">
    <property type="entry name" value="S-adenosyl-L-methionine-dependent methyltransferases"/>
    <property type="match status" value="1"/>
</dbReference>
<keyword evidence="3 6" id="KW-0808">Transferase</keyword>
<dbReference type="GO" id="GO:0006355">
    <property type="term" value="P:regulation of DNA-templated transcription"/>
    <property type="evidence" value="ECO:0007669"/>
    <property type="project" value="InterPro"/>
</dbReference>
<dbReference type="PANTHER" id="PTHR22807">
    <property type="entry name" value="NOP2 YEAST -RELATED NOL1/NOP2/FMU SUN DOMAIN-CONTAINING"/>
    <property type="match status" value="1"/>
</dbReference>
<dbReference type="InterPro" id="IPR018314">
    <property type="entry name" value="RsmB/NOL1/NOP2-like_CS"/>
</dbReference>
<feature type="binding site" evidence="6">
    <location>
        <begin position="239"/>
        <end position="245"/>
    </location>
    <ligand>
        <name>S-adenosyl-L-methionine</name>
        <dbReference type="ChEBI" id="CHEBI:59789"/>
    </ligand>
</feature>
<feature type="active site" description="Nucleophile" evidence="6">
    <location>
        <position position="355"/>
    </location>
</feature>
<protein>
    <submittedName>
        <fullName evidence="8">16S rRNA methyltransferase</fullName>
    </submittedName>
</protein>
<dbReference type="InterPro" id="IPR035926">
    <property type="entry name" value="NusB-like_sf"/>
</dbReference>
<evidence type="ECO:0000313" key="9">
    <source>
        <dbReference type="Proteomes" id="UP000248975"/>
    </source>
</evidence>
<keyword evidence="2 6" id="KW-0489">Methyltransferase</keyword>
<dbReference type="PANTHER" id="PTHR22807:SF61">
    <property type="entry name" value="NOL1_NOP2_SUN FAMILY PROTEIN _ ANTITERMINATION NUSB DOMAIN-CONTAINING PROTEIN"/>
    <property type="match status" value="1"/>
</dbReference>
<dbReference type="Gene3D" id="1.10.940.10">
    <property type="entry name" value="NusB-like"/>
    <property type="match status" value="1"/>
</dbReference>
<dbReference type="InterPro" id="IPR023267">
    <property type="entry name" value="RCMT"/>
</dbReference>
<organism evidence="8 9">
    <name type="scientific">Cereibacter sphaeroides</name>
    <name type="common">Rhodobacter sphaeroides</name>
    <dbReference type="NCBI Taxonomy" id="1063"/>
    <lineage>
        <taxon>Bacteria</taxon>
        <taxon>Pseudomonadati</taxon>
        <taxon>Pseudomonadota</taxon>
        <taxon>Alphaproteobacteria</taxon>
        <taxon>Rhodobacterales</taxon>
        <taxon>Paracoccaceae</taxon>
        <taxon>Cereibacter</taxon>
    </lineage>
</organism>
<proteinExistence type="inferred from homology"/>
<dbReference type="Pfam" id="PF01189">
    <property type="entry name" value="Methyltr_RsmB-F"/>
    <property type="match status" value="1"/>
</dbReference>
<dbReference type="Pfam" id="PF01029">
    <property type="entry name" value="NusB"/>
    <property type="match status" value="1"/>
</dbReference>
<evidence type="ECO:0000256" key="1">
    <source>
        <dbReference type="ARBA" id="ARBA00007494"/>
    </source>
</evidence>
<dbReference type="PROSITE" id="PS51686">
    <property type="entry name" value="SAM_MT_RSMB_NOP"/>
    <property type="match status" value="1"/>
</dbReference>
<dbReference type="InterPro" id="IPR049560">
    <property type="entry name" value="MeTrfase_RsmB-F_NOP2_cat"/>
</dbReference>
<feature type="domain" description="SAM-dependent MTase RsmB/NOP-type" evidence="7">
    <location>
        <begin position="134"/>
        <end position="421"/>
    </location>
</feature>
<feature type="binding site" evidence="6">
    <location>
        <position position="286"/>
    </location>
    <ligand>
        <name>S-adenosyl-L-methionine</name>
        <dbReference type="ChEBI" id="CHEBI:59789"/>
    </ligand>
</feature>
<gene>
    <name evidence="8" type="ORF">DI533_11575</name>
</gene>
<evidence type="ECO:0000259" key="7">
    <source>
        <dbReference type="PROSITE" id="PS51686"/>
    </source>
</evidence>
<dbReference type="InterPro" id="IPR006027">
    <property type="entry name" value="NusB_RsmB_TIM44"/>
</dbReference>
<dbReference type="SUPFAM" id="SSF48013">
    <property type="entry name" value="NusB-like"/>
    <property type="match status" value="1"/>
</dbReference>
<dbReference type="EMBL" id="QFQS01000002">
    <property type="protein sequence ID" value="PZQ97792.1"/>
    <property type="molecule type" value="Genomic_DNA"/>
</dbReference>
<dbReference type="GO" id="GO:0003723">
    <property type="term" value="F:RNA binding"/>
    <property type="evidence" value="ECO:0007669"/>
    <property type="project" value="UniProtKB-UniRule"/>
</dbReference>
<dbReference type="PRINTS" id="PR02008">
    <property type="entry name" value="RCMTFAMILY"/>
</dbReference>
<feature type="binding site" evidence="6">
    <location>
        <position position="302"/>
    </location>
    <ligand>
        <name>S-adenosyl-L-methionine</name>
        <dbReference type="ChEBI" id="CHEBI:59789"/>
    </ligand>
</feature>
<dbReference type="CDD" id="cd02440">
    <property type="entry name" value="AdoMet_MTases"/>
    <property type="match status" value="1"/>
</dbReference>
<dbReference type="AlphaFoldDB" id="A0A2W5SA63"/>
<comment type="similarity">
    <text evidence="1 6">Belongs to the class I-like SAM-binding methyltransferase superfamily. RsmB/NOP family.</text>
</comment>
<keyword evidence="4 6" id="KW-0949">S-adenosyl-L-methionine</keyword>
<accession>A0A2W5SA63</accession>
<reference evidence="8 9" key="1">
    <citation type="submission" date="2017-08" db="EMBL/GenBank/DDBJ databases">
        <title>Infants hospitalized years apart are colonized by the same room-sourced microbial strains.</title>
        <authorList>
            <person name="Brooks B."/>
            <person name="Olm M.R."/>
            <person name="Firek B.A."/>
            <person name="Baker R."/>
            <person name="Thomas B.C."/>
            <person name="Morowitz M.J."/>
            <person name="Banfield J.F."/>
        </authorList>
    </citation>
    <scope>NUCLEOTIDE SEQUENCE [LARGE SCALE GENOMIC DNA]</scope>
    <source>
        <strain evidence="8">S2_003_000_R2_11</strain>
    </source>
</reference>
<evidence type="ECO:0000256" key="2">
    <source>
        <dbReference type="ARBA" id="ARBA00022603"/>
    </source>
</evidence>
<comment type="caution">
    <text evidence="8">The sequence shown here is derived from an EMBL/GenBank/DDBJ whole genome shotgun (WGS) entry which is preliminary data.</text>
</comment>
<evidence type="ECO:0000256" key="6">
    <source>
        <dbReference type="PROSITE-ProRule" id="PRU01023"/>
    </source>
</evidence>
<feature type="binding site" evidence="6">
    <location>
        <position position="260"/>
    </location>
    <ligand>
        <name>S-adenosyl-L-methionine</name>
        <dbReference type="ChEBI" id="CHEBI:59789"/>
    </ligand>
</feature>
<evidence type="ECO:0000256" key="5">
    <source>
        <dbReference type="ARBA" id="ARBA00022884"/>
    </source>
</evidence>